<evidence type="ECO:0000313" key="2">
    <source>
        <dbReference type="Proteomes" id="UP000194439"/>
    </source>
</evidence>
<dbReference type="AlphaFoldDB" id="A0A1Y5YUV4"/>
<protein>
    <recommendedName>
        <fullName evidence="3">HK97 gp10 family phage protein</fullName>
    </recommendedName>
</protein>
<dbReference type="InterPro" id="IPR010064">
    <property type="entry name" value="HK97-gp10_tail"/>
</dbReference>
<gene>
    <name evidence="1" type="ORF">BACERE00185_00292</name>
</gene>
<accession>A0A1Y5YUV4</accession>
<dbReference type="EMBL" id="FWZD01000024">
    <property type="protein sequence ID" value="SMD68178.1"/>
    <property type="molecule type" value="Genomic_DNA"/>
</dbReference>
<sequence>MSIRIDVSGFGQLAANIGRYNNQMKQRVKDTVDNTATDIQSQAKAEANVDTDDMRRKIEKKPTVSTGGTIRGSVQSLAEYTVHVNYGHMIKAGQVFYDKRSKTFRKVKRTRFIPGSYFFTRSVTKGRSDFSREIGKALRFDG</sequence>
<dbReference type="Pfam" id="PF04883">
    <property type="entry name" value="HK97-gp10_like"/>
    <property type="match status" value="1"/>
</dbReference>
<dbReference type="RefSeq" id="WP_088027326.1">
    <property type="nucleotide sequence ID" value="NZ_FWZD01000024.1"/>
</dbReference>
<evidence type="ECO:0008006" key="3">
    <source>
        <dbReference type="Google" id="ProtNLM"/>
    </source>
</evidence>
<reference evidence="2" key="1">
    <citation type="submission" date="2017-04" db="EMBL/GenBank/DDBJ databases">
        <authorList>
            <person name="Criscuolo A."/>
        </authorList>
    </citation>
    <scope>NUCLEOTIDE SEQUENCE [LARGE SCALE GENOMIC DNA]</scope>
</reference>
<proteinExistence type="predicted"/>
<name>A0A1Y5YUV4_9BACI</name>
<dbReference type="Proteomes" id="UP000194439">
    <property type="component" value="Unassembled WGS sequence"/>
</dbReference>
<organism evidence="1 2">
    <name type="scientific">Bacillus mobilis</name>
    <dbReference type="NCBI Taxonomy" id="2026190"/>
    <lineage>
        <taxon>Bacteria</taxon>
        <taxon>Bacillati</taxon>
        <taxon>Bacillota</taxon>
        <taxon>Bacilli</taxon>
        <taxon>Bacillales</taxon>
        <taxon>Bacillaceae</taxon>
        <taxon>Bacillus</taxon>
        <taxon>Bacillus cereus group</taxon>
    </lineage>
</organism>
<evidence type="ECO:0000313" key="1">
    <source>
        <dbReference type="EMBL" id="SMD68178.1"/>
    </source>
</evidence>